<sequence length="479" mass="57019">MKRHNIQAILTYREGLQCFKKNDMFRFRLKRLSIAGIIIFIMVLIYNSNNRVQQHAYTHREVLDKMNVYDEFGELSAKRQKLIEEQLKQNNVIKENNGVEDDQLEQHDTSDIVKKMDVLKHKRNIDYSRYTDVLSMQRPKYLPDYKNPCWEWTVGNGTRVRCLPYFHLVGVDKCGTTDLWARIQQHPQILPNTGIGGKETHWWSWRRFGFDIWVEDRTPWTFENYLSVFDAAASKIESVVEKTEGYEDDYHPLITGEGSPTVFWDFTGWDRMPQNKDKIADDALLTPDALHHLTPSSYFLLLLRNPTERMYSDYMFLDLFRPVHNISAENFHHGVIKSIKMFEDCKKIKTLKGCLYDKQLHMDIPVRIFVGMYAVYLKEWFKVFDKDRFLIFKNEEYSKDIKTHVQKVFQFLDLNTLSDEEMEKIVNQKRAFDQSKAKKATGPMWQETRQILDDLYRSYNEELAELLADNKYLWKDDSK</sequence>
<keyword evidence="1" id="KW-0812">Transmembrane</keyword>
<dbReference type="InterPro" id="IPR052654">
    <property type="entry name" value="CS_Sulfotransferase"/>
</dbReference>
<dbReference type="PANTHER" id="PTHR15723">
    <property type="entry name" value="CARBOHYDRATE SULFOTRANSFERASE 15"/>
    <property type="match status" value="1"/>
</dbReference>
<proteinExistence type="predicted"/>
<keyword evidence="1" id="KW-1133">Transmembrane helix</keyword>
<dbReference type="Gene3D" id="3.40.50.300">
    <property type="entry name" value="P-loop containing nucleotide triphosphate hydrolases"/>
    <property type="match status" value="1"/>
</dbReference>
<name>A0AAN8J8T3_PATCE</name>
<evidence type="ECO:0000313" key="3">
    <source>
        <dbReference type="EMBL" id="KAK6171426.1"/>
    </source>
</evidence>
<feature type="domain" description="Sulfotransferase" evidence="2">
    <location>
        <begin position="168"/>
        <end position="442"/>
    </location>
</feature>
<dbReference type="Pfam" id="PF00685">
    <property type="entry name" value="Sulfotransfer_1"/>
    <property type="match status" value="1"/>
</dbReference>
<keyword evidence="1" id="KW-0472">Membrane</keyword>
<dbReference type="EMBL" id="JAZGQO010000014">
    <property type="protein sequence ID" value="KAK6171426.1"/>
    <property type="molecule type" value="Genomic_DNA"/>
</dbReference>
<reference evidence="3 4" key="1">
    <citation type="submission" date="2024-01" db="EMBL/GenBank/DDBJ databases">
        <title>The genome of the rayed Mediterranean limpet Patella caerulea (Linnaeus, 1758).</title>
        <authorList>
            <person name="Anh-Thu Weber A."/>
            <person name="Halstead-Nussloch G."/>
        </authorList>
    </citation>
    <scope>NUCLEOTIDE SEQUENCE [LARGE SCALE GENOMIC DNA]</scope>
    <source>
        <strain evidence="3">AATW-2023a</strain>
        <tissue evidence="3">Whole specimen</tissue>
    </source>
</reference>
<keyword evidence="4" id="KW-1185">Reference proteome</keyword>
<evidence type="ECO:0000259" key="2">
    <source>
        <dbReference type="Pfam" id="PF00685"/>
    </source>
</evidence>
<dbReference type="GO" id="GO:0019319">
    <property type="term" value="P:hexose biosynthetic process"/>
    <property type="evidence" value="ECO:0007669"/>
    <property type="project" value="TreeGrafter"/>
</dbReference>
<dbReference type="SUPFAM" id="SSF52540">
    <property type="entry name" value="P-loop containing nucleoside triphosphate hydrolases"/>
    <property type="match status" value="1"/>
</dbReference>
<evidence type="ECO:0000256" key="1">
    <source>
        <dbReference type="SAM" id="Phobius"/>
    </source>
</evidence>
<organism evidence="3 4">
    <name type="scientific">Patella caerulea</name>
    <name type="common">Rayed Mediterranean limpet</name>
    <dbReference type="NCBI Taxonomy" id="87958"/>
    <lineage>
        <taxon>Eukaryota</taxon>
        <taxon>Metazoa</taxon>
        <taxon>Spiralia</taxon>
        <taxon>Lophotrochozoa</taxon>
        <taxon>Mollusca</taxon>
        <taxon>Gastropoda</taxon>
        <taxon>Patellogastropoda</taxon>
        <taxon>Patelloidea</taxon>
        <taxon>Patellidae</taxon>
        <taxon>Patella</taxon>
    </lineage>
</organism>
<gene>
    <name evidence="3" type="ORF">SNE40_019619</name>
</gene>
<dbReference type="InterPro" id="IPR027417">
    <property type="entry name" value="P-loop_NTPase"/>
</dbReference>
<dbReference type="GO" id="GO:0050659">
    <property type="term" value="F:N-acetylgalactosamine 4-sulfate 6-O-sulfotransferase activity"/>
    <property type="evidence" value="ECO:0007669"/>
    <property type="project" value="TreeGrafter"/>
</dbReference>
<evidence type="ECO:0000313" key="4">
    <source>
        <dbReference type="Proteomes" id="UP001347796"/>
    </source>
</evidence>
<dbReference type="Proteomes" id="UP001347796">
    <property type="component" value="Unassembled WGS sequence"/>
</dbReference>
<dbReference type="InterPro" id="IPR000863">
    <property type="entry name" value="Sulfotransferase_dom"/>
</dbReference>
<dbReference type="AlphaFoldDB" id="A0AAN8J8T3"/>
<comment type="caution">
    <text evidence="3">The sequence shown here is derived from an EMBL/GenBank/DDBJ whole genome shotgun (WGS) entry which is preliminary data.</text>
</comment>
<protein>
    <recommendedName>
        <fullName evidence="2">Sulfotransferase domain-containing protein</fullName>
    </recommendedName>
</protein>
<accession>A0AAN8J8T3</accession>
<feature type="transmembrane region" description="Helical" evidence="1">
    <location>
        <begin position="29"/>
        <end position="46"/>
    </location>
</feature>
<dbReference type="PANTHER" id="PTHR15723:SF0">
    <property type="entry name" value="CARBOHYDRATE SULFOTRANSFERASE 15"/>
    <property type="match status" value="1"/>
</dbReference>